<keyword evidence="1" id="KW-0472">Membrane</keyword>
<feature type="transmembrane region" description="Helical" evidence="1">
    <location>
        <begin position="380"/>
        <end position="408"/>
    </location>
</feature>
<protein>
    <submittedName>
        <fullName evidence="2">Uncharacterized protein</fullName>
    </submittedName>
</protein>
<dbReference type="EMBL" id="MU404354">
    <property type="protein sequence ID" value="KAI1612820.1"/>
    <property type="molecule type" value="Genomic_DNA"/>
</dbReference>
<keyword evidence="1" id="KW-0812">Transmembrane</keyword>
<proteinExistence type="predicted"/>
<accession>A0AAN6ID99</accession>
<sequence>MLLANPQCNPSNTPWKDHGALPLHKLFYTGPALLFSSHTQTTSPSGTGHLPFFSTSHIRSFIFKLPPHSLTGSIAGRGLSFFFDLDVQAVLALIIGLDDLPNLAHFYSTTRHTRTEKSHEMHMFNVITSALLLATHADLLSAKAINHLPNALRRRDYFDKIGRDVDKILRREPQPQSSGTLSVAQPNNMTNATIASACVDALGSLTSVTNPAGLAACYNIIQYDAAQGAFTADLRLYSMFPATGSFEGLAVNDLQIGLMYPASTTFQSLTKRKKRNVEERDTSNVSEIQQYSLFGTFESNLDLNKLNDTQVMSLMLPAITLNAVDSSGNPITANVTGSDGAWFVIGQFKDDFKTSLVSPTVATAAIAAAAPFVLPGRTFGIFPIGFIVTGSWTVLFLIAYGVGTLGRIKYRSAYRKRKAAQAGRTGKKI</sequence>
<dbReference type="Proteomes" id="UP001203852">
    <property type="component" value="Unassembled WGS sequence"/>
</dbReference>
<evidence type="ECO:0000313" key="3">
    <source>
        <dbReference type="Proteomes" id="UP001203852"/>
    </source>
</evidence>
<evidence type="ECO:0000313" key="2">
    <source>
        <dbReference type="EMBL" id="KAI1612820.1"/>
    </source>
</evidence>
<evidence type="ECO:0000256" key="1">
    <source>
        <dbReference type="SAM" id="Phobius"/>
    </source>
</evidence>
<keyword evidence="1" id="KW-1133">Transmembrane helix</keyword>
<reference evidence="2" key="1">
    <citation type="journal article" date="2022" name="bioRxiv">
        <title>Deciphering the potential niche of two novel black yeast fungi from a biological soil crust based on their genomes, phenotypes, and melanin regulation.</title>
        <authorList>
            <consortium name="DOE Joint Genome Institute"/>
            <person name="Carr E.C."/>
            <person name="Barton Q."/>
            <person name="Grambo S."/>
            <person name="Sullivan M."/>
            <person name="Renfro C.M."/>
            <person name="Kuo A."/>
            <person name="Pangilinan J."/>
            <person name="Lipzen A."/>
            <person name="Keymanesh K."/>
            <person name="Savage E."/>
            <person name="Barry K."/>
            <person name="Grigoriev I.V."/>
            <person name="Riekhof W.R."/>
            <person name="Harris S.S."/>
        </authorList>
    </citation>
    <scope>NUCLEOTIDE SEQUENCE</scope>
    <source>
        <strain evidence="2">JF 03-4F</strain>
    </source>
</reference>
<gene>
    <name evidence="2" type="ORF">EDD36DRAFT_437785</name>
</gene>
<name>A0AAN6ID99_9EURO</name>
<dbReference type="AlphaFoldDB" id="A0AAN6ID99"/>
<organism evidence="2 3">
    <name type="scientific">Exophiala viscosa</name>
    <dbReference type="NCBI Taxonomy" id="2486360"/>
    <lineage>
        <taxon>Eukaryota</taxon>
        <taxon>Fungi</taxon>
        <taxon>Dikarya</taxon>
        <taxon>Ascomycota</taxon>
        <taxon>Pezizomycotina</taxon>
        <taxon>Eurotiomycetes</taxon>
        <taxon>Chaetothyriomycetidae</taxon>
        <taxon>Chaetothyriales</taxon>
        <taxon>Herpotrichiellaceae</taxon>
        <taxon>Exophiala</taxon>
    </lineage>
</organism>
<comment type="caution">
    <text evidence="2">The sequence shown here is derived from an EMBL/GenBank/DDBJ whole genome shotgun (WGS) entry which is preliminary data.</text>
</comment>
<keyword evidence="3" id="KW-1185">Reference proteome</keyword>